<keyword evidence="1" id="KW-0472">Membrane</keyword>
<name>A0A2V3TXC9_9HYPH</name>
<dbReference type="InterPro" id="IPR009936">
    <property type="entry name" value="DUF1468"/>
</dbReference>
<feature type="transmembrane region" description="Helical" evidence="1">
    <location>
        <begin position="39"/>
        <end position="60"/>
    </location>
</feature>
<sequence>MTINSELLAALLFLVFGAAAVLLGWGYGLGTPSRLGTGAMPVLVGGVLCVLGIAQFANATKAARARQRLPRAFSRAEVRPLLLVLGAVLAFAALVIPAGLIPALVVLIAIAWSAQSGGQRWEIAGAMVTVIALIIAIFKLGLGLPIRLFPAGF</sequence>
<evidence type="ECO:0000256" key="1">
    <source>
        <dbReference type="SAM" id="Phobius"/>
    </source>
</evidence>
<dbReference type="Pfam" id="PF07331">
    <property type="entry name" value="TctB"/>
    <property type="match status" value="1"/>
</dbReference>
<dbReference type="Proteomes" id="UP000248021">
    <property type="component" value="Unassembled WGS sequence"/>
</dbReference>
<evidence type="ECO:0000313" key="4">
    <source>
        <dbReference type="Proteomes" id="UP000248021"/>
    </source>
</evidence>
<dbReference type="OrthoDB" id="8410188at2"/>
<accession>A0A2V3TXC9</accession>
<feature type="transmembrane region" description="Helical" evidence="1">
    <location>
        <begin position="123"/>
        <end position="142"/>
    </location>
</feature>
<evidence type="ECO:0000259" key="2">
    <source>
        <dbReference type="Pfam" id="PF07331"/>
    </source>
</evidence>
<keyword evidence="1" id="KW-0812">Transmembrane</keyword>
<organism evidence="3 4">
    <name type="scientific">Chelatococcus asaccharovorans</name>
    <dbReference type="NCBI Taxonomy" id="28210"/>
    <lineage>
        <taxon>Bacteria</taxon>
        <taxon>Pseudomonadati</taxon>
        <taxon>Pseudomonadota</taxon>
        <taxon>Alphaproteobacteria</taxon>
        <taxon>Hyphomicrobiales</taxon>
        <taxon>Chelatococcaceae</taxon>
        <taxon>Chelatococcus</taxon>
    </lineage>
</organism>
<dbReference type="RefSeq" id="WP_110377494.1">
    <property type="nucleotide sequence ID" value="NZ_JAHBRY010000001.1"/>
</dbReference>
<protein>
    <submittedName>
        <fullName evidence="3">Tripartite tricarboxylate transporter TctB family protein</fullName>
    </submittedName>
</protein>
<gene>
    <name evidence="3" type="ORF">C7450_11310</name>
</gene>
<dbReference type="AlphaFoldDB" id="A0A2V3TXC9"/>
<reference evidence="3 4" key="1">
    <citation type="submission" date="2018-05" db="EMBL/GenBank/DDBJ databases">
        <title>Genomic Encyclopedia of Type Strains, Phase IV (KMG-IV): sequencing the most valuable type-strain genomes for metagenomic binning, comparative biology and taxonomic classification.</title>
        <authorList>
            <person name="Goeker M."/>
        </authorList>
    </citation>
    <scope>NUCLEOTIDE SEQUENCE [LARGE SCALE GENOMIC DNA]</scope>
    <source>
        <strain evidence="3 4">DSM 6462</strain>
    </source>
</reference>
<dbReference type="EMBL" id="QJJK01000013">
    <property type="protein sequence ID" value="PXW53522.1"/>
    <property type="molecule type" value="Genomic_DNA"/>
</dbReference>
<keyword evidence="4" id="KW-1185">Reference proteome</keyword>
<feature type="domain" description="DUF1468" evidence="2">
    <location>
        <begin position="8"/>
        <end position="145"/>
    </location>
</feature>
<feature type="transmembrane region" description="Helical" evidence="1">
    <location>
        <begin position="81"/>
        <end position="111"/>
    </location>
</feature>
<proteinExistence type="predicted"/>
<evidence type="ECO:0000313" key="3">
    <source>
        <dbReference type="EMBL" id="PXW53522.1"/>
    </source>
</evidence>
<feature type="transmembrane region" description="Helical" evidence="1">
    <location>
        <begin position="7"/>
        <end position="27"/>
    </location>
</feature>
<keyword evidence="1" id="KW-1133">Transmembrane helix</keyword>
<comment type="caution">
    <text evidence="3">The sequence shown here is derived from an EMBL/GenBank/DDBJ whole genome shotgun (WGS) entry which is preliminary data.</text>
</comment>